<evidence type="ECO:0000313" key="2">
    <source>
        <dbReference type="EMBL" id="OMJ67359.1"/>
    </source>
</evidence>
<dbReference type="EMBL" id="MPUH01001512">
    <property type="protein sequence ID" value="OMJ67359.1"/>
    <property type="molecule type" value="Genomic_DNA"/>
</dbReference>
<name>A0A1R2AS65_9CILI</name>
<reference evidence="2 3" key="1">
    <citation type="submission" date="2016-11" db="EMBL/GenBank/DDBJ databases">
        <title>The macronuclear genome of Stentor coeruleus: a giant cell with tiny introns.</title>
        <authorList>
            <person name="Slabodnick M."/>
            <person name="Ruby J.G."/>
            <person name="Reiff S.B."/>
            <person name="Swart E.C."/>
            <person name="Gosai S."/>
            <person name="Prabakaran S."/>
            <person name="Witkowska E."/>
            <person name="Larue G.E."/>
            <person name="Fisher S."/>
            <person name="Freeman R.M."/>
            <person name="Gunawardena J."/>
            <person name="Chu W."/>
            <person name="Stover N.A."/>
            <person name="Gregory B.D."/>
            <person name="Nowacki M."/>
            <person name="Derisi J."/>
            <person name="Roy S.W."/>
            <person name="Marshall W.F."/>
            <person name="Sood P."/>
        </authorList>
    </citation>
    <scope>NUCLEOTIDE SEQUENCE [LARGE SCALE GENOMIC DNA]</scope>
    <source>
        <strain evidence="2">WM001</strain>
    </source>
</reference>
<dbReference type="Proteomes" id="UP000187209">
    <property type="component" value="Unassembled WGS sequence"/>
</dbReference>
<sequence length="454" mass="53012">MELKQEDNYVGQKIDKINTVISHMLKEISDSRCESEKFSLVSPFDSFCEDFTEYQNPINSIPIQAQNVPTELLHKIQDILTENEHLSMKLEDLTTQWSRSAESLIEIPITQEQLLALSKDTEKLLRENSQEAVIKIAKNFFILEPRNKQDKVLYFTDEVKSHKLLNSSQEIEEPKSLSLIDSDKDLKILKLQSELEIKYLEIGKKEENIRRLEEELGYKIQKLETLKNEYISKLADLNSKNSSCESTPNKSKRACSCSDQSQNYSLNSSLQSSPKDFYNTFSVLDTGFDQSEQPKSFLEDPDLSFSKSEVTVRLDNQNPLQPGNLLYLGNFSSKERYILNYLKNQSKYYEDKVKELQEYESYLQEAWVESFGHSKAVYALQKASYKNFQISLQLKKDKEILDEKTMRLQKLHDLTAAENTRLEFHRKKIWNERQALIRQQNEIEDAFSKILNLR</sequence>
<dbReference type="AlphaFoldDB" id="A0A1R2AS65"/>
<evidence type="ECO:0000313" key="3">
    <source>
        <dbReference type="Proteomes" id="UP000187209"/>
    </source>
</evidence>
<accession>A0A1R2AS65</accession>
<comment type="caution">
    <text evidence="2">The sequence shown here is derived from an EMBL/GenBank/DDBJ whole genome shotgun (WGS) entry which is preliminary data.</text>
</comment>
<protein>
    <submittedName>
        <fullName evidence="2">Uncharacterized protein</fullName>
    </submittedName>
</protein>
<organism evidence="2 3">
    <name type="scientific">Stentor coeruleus</name>
    <dbReference type="NCBI Taxonomy" id="5963"/>
    <lineage>
        <taxon>Eukaryota</taxon>
        <taxon>Sar</taxon>
        <taxon>Alveolata</taxon>
        <taxon>Ciliophora</taxon>
        <taxon>Postciliodesmatophora</taxon>
        <taxon>Heterotrichea</taxon>
        <taxon>Heterotrichida</taxon>
        <taxon>Stentoridae</taxon>
        <taxon>Stentor</taxon>
    </lineage>
</organism>
<keyword evidence="1" id="KW-0175">Coiled coil</keyword>
<gene>
    <name evidence="2" type="ORF">SteCoe_35505</name>
</gene>
<feature type="coiled-coil region" evidence="1">
    <location>
        <begin position="195"/>
        <end position="240"/>
    </location>
</feature>
<proteinExistence type="predicted"/>
<keyword evidence="3" id="KW-1185">Reference proteome</keyword>
<evidence type="ECO:0000256" key="1">
    <source>
        <dbReference type="SAM" id="Coils"/>
    </source>
</evidence>